<dbReference type="Proteomes" id="UP000002608">
    <property type="component" value="Chromosome"/>
</dbReference>
<organism evidence="2 3">
    <name type="scientific">Shewanella pealeana (strain ATCC 700345 / ANG-SQ1)</name>
    <dbReference type="NCBI Taxonomy" id="398579"/>
    <lineage>
        <taxon>Bacteria</taxon>
        <taxon>Pseudomonadati</taxon>
        <taxon>Pseudomonadota</taxon>
        <taxon>Gammaproteobacteria</taxon>
        <taxon>Alteromonadales</taxon>
        <taxon>Shewanellaceae</taxon>
        <taxon>Shewanella</taxon>
    </lineage>
</organism>
<proteinExistence type="predicted"/>
<evidence type="ECO:0008006" key="4">
    <source>
        <dbReference type="Google" id="ProtNLM"/>
    </source>
</evidence>
<dbReference type="EMBL" id="CP000851">
    <property type="protein sequence ID" value="ABV85600.1"/>
    <property type="molecule type" value="Genomic_DNA"/>
</dbReference>
<keyword evidence="1" id="KW-0812">Transmembrane</keyword>
<evidence type="ECO:0000313" key="2">
    <source>
        <dbReference type="EMBL" id="ABV85600.1"/>
    </source>
</evidence>
<keyword evidence="1" id="KW-0472">Membrane</keyword>
<dbReference type="OrthoDB" id="952847at2"/>
<keyword evidence="3" id="KW-1185">Reference proteome</keyword>
<reference evidence="2 3" key="1">
    <citation type="submission" date="2007-10" db="EMBL/GenBank/DDBJ databases">
        <title>Complete sequence of Shewanella pealeana ATCC 700345.</title>
        <authorList>
            <consortium name="US DOE Joint Genome Institute"/>
            <person name="Copeland A."/>
            <person name="Lucas S."/>
            <person name="Lapidus A."/>
            <person name="Barry K."/>
            <person name="Glavina del Rio T."/>
            <person name="Dalin E."/>
            <person name="Tice H."/>
            <person name="Pitluck S."/>
            <person name="Chertkov O."/>
            <person name="Brettin T."/>
            <person name="Bruce D."/>
            <person name="Detter J.C."/>
            <person name="Han C."/>
            <person name="Schmutz J."/>
            <person name="Larimer F."/>
            <person name="Land M."/>
            <person name="Hauser L."/>
            <person name="Kyrpides N."/>
            <person name="Kim E."/>
            <person name="Zhao J.-S.Z."/>
            <person name="Manno D."/>
            <person name="Hawari J."/>
            <person name="Richardson P."/>
        </authorList>
    </citation>
    <scope>NUCLEOTIDE SEQUENCE [LARGE SCALE GENOMIC DNA]</scope>
    <source>
        <strain evidence="3">ATCC 700345 / ANG-SQ1</strain>
    </source>
</reference>
<gene>
    <name evidence="2" type="ordered locus">Spea_0272</name>
</gene>
<protein>
    <recommendedName>
        <fullName evidence="4">Transmembrane anchor protein</fullName>
    </recommendedName>
</protein>
<accession>A8GZ63</accession>
<dbReference type="AlphaFoldDB" id="A8GZ63"/>
<dbReference type="KEGG" id="spl:Spea_0272"/>
<dbReference type="eggNOG" id="ENOG502ZREC">
    <property type="taxonomic scope" value="Bacteria"/>
</dbReference>
<name>A8GZ63_SHEPA</name>
<evidence type="ECO:0000313" key="3">
    <source>
        <dbReference type="Proteomes" id="UP000002608"/>
    </source>
</evidence>
<feature type="transmembrane region" description="Helical" evidence="1">
    <location>
        <begin position="24"/>
        <end position="44"/>
    </location>
</feature>
<sequence>MKNINNQTNIDNPNTIPVHSNATLLKASMCAVLIGAIVLVIAILPAEYNIDPTGIGKAVGLTKIAEAAQTDASPLPLVSPKKTTSSASNTLEIAPAPTVNEIKQARAQEPGMRQDKVNIVIAAGKGLEYKFLLNQGKHLEYDWSTDGGELFFDFHGEPQGDSTGFYESFAMTTASKMKGTLTTPFAGSHGWYWKNKTNLPITVTLSTKGAYLIKG</sequence>
<keyword evidence="1" id="KW-1133">Transmembrane helix</keyword>
<evidence type="ECO:0000256" key="1">
    <source>
        <dbReference type="SAM" id="Phobius"/>
    </source>
</evidence>
<dbReference type="RefSeq" id="WP_012153541.1">
    <property type="nucleotide sequence ID" value="NC_009901.1"/>
</dbReference>
<dbReference type="HOGENOM" id="CLU_113667_0_0_6"/>